<dbReference type="GO" id="GO:0004341">
    <property type="term" value="F:gluconolactonase activity"/>
    <property type="evidence" value="ECO:0007669"/>
    <property type="project" value="TreeGrafter"/>
</dbReference>
<organism evidence="5 6">
    <name type="scientific">Novosphingobium endophyticum</name>
    <dbReference type="NCBI Taxonomy" id="1955250"/>
    <lineage>
        <taxon>Bacteria</taxon>
        <taxon>Pseudomonadati</taxon>
        <taxon>Pseudomonadota</taxon>
        <taxon>Alphaproteobacteria</taxon>
        <taxon>Sphingomonadales</taxon>
        <taxon>Sphingomonadaceae</taxon>
        <taxon>Novosphingobium</taxon>
    </lineage>
</organism>
<evidence type="ECO:0000313" key="5">
    <source>
        <dbReference type="EMBL" id="GGC06100.1"/>
    </source>
</evidence>
<evidence type="ECO:0000259" key="4">
    <source>
        <dbReference type="Pfam" id="PF08450"/>
    </source>
</evidence>
<feature type="binding site" evidence="3">
    <location>
        <position position="105"/>
    </location>
    <ligand>
        <name>substrate</name>
    </ligand>
</feature>
<protein>
    <recommendedName>
        <fullName evidence="4">SMP-30/Gluconolactonase/LRE-like region domain-containing protein</fullName>
    </recommendedName>
</protein>
<evidence type="ECO:0000256" key="2">
    <source>
        <dbReference type="PIRSR" id="PIRSR605511-1"/>
    </source>
</evidence>
<dbReference type="Proteomes" id="UP000608154">
    <property type="component" value="Unassembled WGS sequence"/>
</dbReference>
<dbReference type="Pfam" id="PF08450">
    <property type="entry name" value="SGL"/>
    <property type="match status" value="1"/>
</dbReference>
<dbReference type="GO" id="GO:0019853">
    <property type="term" value="P:L-ascorbic acid biosynthetic process"/>
    <property type="evidence" value="ECO:0007669"/>
    <property type="project" value="TreeGrafter"/>
</dbReference>
<sequence>MTQTDAAAFTKIASGIYLEGLAVDHERDVIWYSDVMAGGIHGVKPDGTKVASFNEQRMWTGGALMNADGRVLSTGQGGIMWNDPDSGRSGWLLREIDGKPANGVNEMVPDGTGGIFFGTLDIESVIGGEQARPTAIYRLTTAGHAVRLAEDIGFTNGLMFDPARRRFYCNDTFRGTWAFDVGDDLSLNNRRLFLEKEDADGMILDAEGNVWITGFRSGFLTRLSPEGKELERFETPAGSITQARFAGANMRDIYINTVPSDAGDTLKEGGGLTGRNSFLFRGRSDVPGMKIPPARFDLT</sequence>
<comment type="caution">
    <text evidence="5">The sequence shown here is derived from an EMBL/GenBank/DDBJ whole genome shotgun (WGS) entry which is preliminary data.</text>
</comment>
<dbReference type="EMBL" id="BMHK01000017">
    <property type="protein sequence ID" value="GGC06100.1"/>
    <property type="molecule type" value="Genomic_DNA"/>
</dbReference>
<keyword evidence="3" id="KW-0862">Zinc</keyword>
<dbReference type="PANTHER" id="PTHR10907:SF47">
    <property type="entry name" value="REGUCALCIN"/>
    <property type="match status" value="1"/>
</dbReference>
<dbReference type="PANTHER" id="PTHR10907">
    <property type="entry name" value="REGUCALCIN"/>
    <property type="match status" value="1"/>
</dbReference>
<reference evidence="5" key="2">
    <citation type="submission" date="2020-09" db="EMBL/GenBank/DDBJ databases">
        <authorList>
            <person name="Sun Q."/>
            <person name="Zhou Y."/>
        </authorList>
    </citation>
    <scope>NUCLEOTIDE SEQUENCE</scope>
    <source>
        <strain evidence="5">CGMCC 1.15095</strain>
    </source>
</reference>
<accession>A0A916X6H7</accession>
<keyword evidence="6" id="KW-1185">Reference proteome</keyword>
<feature type="binding site" evidence="3">
    <location>
        <position position="200"/>
    </location>
    <ligand>
        <name>a divalent metal cation</name>
        <dbReference type="ChEBI" id="CHEBI:60240"/>
    </ligand>
</feature>
<dbReference type="InterPro" id="IPR005511">
    <property type="entry name" value="SMP-30"/>
</dbReference>
<reference evidence="5" key="1">
    <citation type="journal article" date="2014" name="Int. J. Syst. Evol. Microbiol.">
        <title>Complete genome sequence of Corynebacterium casei LMG S-19264T (=DSM 44701T), isolated from a smear-ripened cheese.</title>
        <authorList>
            <consortium name="US DOE Joint Genome Institute (JGI-PGF)"/>
            <person name="Walter F."/>
            <person name="Albersmeier A."/>
            <person name="Kalinowski J."/>
            <person name="Ruckert C."/>
        </authorList>
    </citation>
    <scope>NUCLEOTIDE SEQUENCE</scope>
    <source>
        <strain evidence="5">CGMCC 1.15095</strain>
    </source>
</reference>
<feature type="binding site" evidence="3">
    <location>
        <position position="156"/>
    </location>
    <ligand>
        <name>a divalent metal cation</name>
        <dbReference type="ChEBI" id="CHEBI:60240"/>
    </ligand>
</feature>
<keyword evidence="3" id="KW-0479">Metal-binding</keyword>
<gene>
    <name evidence="5" type="ORF">GCM10011494_25890</name>
</gene>
<dbReference type="GO" id="GO:0005509">
    <property type="term" value="F:calcium ion binding"/>
    <property type="evidence" value="ECO:0007669"/>
    <property type="project" value="TreeGrafter"/>
</dbReference>
<name>A0A916X6H7_9SPHN</name>
<dbReference type="InterPro" id="IPR011042">
    <property type="entry name" value="6-blade_b-propeller_TolB-like"/>
</dbReference>
<proteinExistence type="inferred from homology"/>
<feature type="domain" description="SMP-30/Gluconolactonase/LRE-like region" evidence="4">
    <location>
        <begin position="19"/>
        <end position="257"/>
    </location>
</feature>
<feature type="active site" description="Proton donor/acceptor" evidence="2">
    <location>
        <position position="200"/>
    </location>
</feature>
<dbReference type="SUPFAM" id="SSF63829">
    <property type="entry name" value="Calcium-dependent phosphotriesterase"/>
    <property type="match status" value="1"/>
</dbReference>
<evidence type="ECO:0000256" key="1">
    <source>
        <dbReference type="ARBA" id="ARBA00008853"/>
    </source>
</evidence>
<dbReference type="PRINTS" id="PR01790">
    <property type="entry name" value="SMP30FAMILY"/>
</dbReference>
<dbReference type="InterPro" id="IPR013658">
    <property type="entry name" value="SGL"/>
</dbReference>
<feature type="binding site" evidence="3">
    <location>
        <position position="123"/>
    </location>
    <ligand>
        <name>substrate</name>
    </ligand>
</feature>
<dbReference type="Gene3D" id="2.120.10.30">
    <property type="entry name" value="TolB, C-terminal domain"/>
    <property type="match status" value="1"/>
</dbReference>
<evidence type="ECO:0000313" key="6">
    <source>
        <dbReference type="Proteomes" id="UP000608154"/>
    </source>
</evidence>
<dbReference type="AlphaFoldDB" id="A0A916X6H7"/>
<comment type="similarity">
    <text evidence="1">Belongs to the SMP-30/CGR1 family.</text>
</comment>
<comment type="cofactor">
    <cofactor evidence="3">
        <name>Zn(2+)</name>
        <dbReference type="ChEBI" id="CHEBI:29105"/>
    </cofactor>
    <text evidence="3">Binds 1 divalent metal cation per subunit.</text>
</comment>
<dbReference type="RefSeq" id="WP_188771969.1">
    <property type="nucleotide sequence ID" value="NZ_BMHK01000017.1"/>
</dbReference>
<evidence type="ECO:0000256" key="3">
    <source>
        <dbReference type="PIRSR" id="PIRSR605511-2"/>
    </source>
</evidence>